<evidence type="ECO:0000259" key="1">
    <source>
        <dbReference type="Pfam" id="PF20680"/>
    </source>
</evidence>
<dbReference type="SUPFAM" id="SSF48452">
    <property type="entry name" value="TPR-like"/>
    <property type="match status" value="1"/>
</dbReference>
<name>A0A6V7PIK8_ANACO</name>
<gene>
    <name evidence="2" type="ORF">CB5_LOCUS13926</name>
</gene>
<organism evidence="2">
    <name type="scientific">Ananas comosus var. bracteatus</name>
    <name type="common">red pineapple</name>
    <dbReference type="NCBI Taxonomy" id="296719"/>
    <lineage>
        <taxon>Eukaryota</taxon>
        <taxon>Viridiplantae</taxon>
        <taxon>Streptophyta</taxon>
        <taxon>Embryophyta</taxon>
        <taxon>Tracheophyta</taxon>
        <taxon>Spermatophyta</taxon>
        <taxon>Magnoliopsida</taxon>
        <taxon>Liliopsida</taxon>
        <taxon>Poales</taxon>
        <taxon>Bromeliaceae</taxon>
        <taxon>Bromelioideae</taxon>
        <taxon>Ananas</taxon>
    </lineage>
</organism>
<dbReference type="PANTHER" id="PTHR37391">
    <property type="entry name" value="E3 UBIQUITIN-PROTEIN LIGASE"/>
    <property type="match status" value="1"/>
</dbReference>
<dbReference type="Pfam" id="PF20680">
    <property type="entry name" value="DUF6817"/>
    <property type="match status" value="1"/>
</dbReference>
<dbReference type="AlphaFoldDB" id="A0A6V7PIK8"/>
<protein>
    <recommendedName>
        <fullName evidence="1">DUF6817 domain-containing protein</fullName>
    </recommendedName>
</protein>
<sequence length="405" mass="44927">MPSYTPHSISSSSPPASKRDLAAVLAAARPFLRGELELCYHKHGTFLAHLVDVHRILTLWGAPHPVARCGLYHSSYSNSYVNLAIFDPGTSRARVAALVGAAAERLVHLFCVVPRHALIHDDLLFHFADAELADHLAASENSLRAAKESGAFDGAEPWRRKIQSVLPAEGVKVKHIKTGEAMTVSRRVVATFLLMTAADFSDQYVDYQDKLFGNENGRLEFTGDNPAALWPGSGKPGLWMNSISRMAALYNLIAREEEIYICERRCGNGGDAETERDEEMELVVPPVFDYCTRVLDANDQIVGRDLYWEAVCGGGGEDKDKAGDTWGRVEKLLKESCEKNPFVGEPHLVLAQVYLNVGRYEDAEEEAEEGLRLVLEWGSSWDKRMSWEGSWPDTAWGIINLGLVR</sequence>
<dbReference type="EMBL" id="LR862148">
    <property type="protein sequence ID" value="CAD1830715.1"/>
    <property type="molecule type" value="Genomic_DNA"/>
</dbReference>
<feature type="domain" description="DUF6817" evidence="1">
    <location>
        <begin position="38"/>
        <end position="115"/>
    </location>
</feature>
<dbReference type="PANTHER" id="PTHR37391:SF12">
    <property type="entry name" value="OS02G0828500 PROTEIN"/>
    <property type="match status" value="1"/>
</dbReference>
<evidence type="ECO:0000313" key="2">
    <source>
        <dbReference type="EMBL" id="CAD1830715.1"/>
    </source>
</evidence>
<proteinExistence type="predicted"/>
<dbReference type="InterPro" id="IPR011990">
    <property type="entry name" value="TPR-like_helical_dom_sf"/>
</dbReference>
<reference evidence="2" key="1">
    <citation type="submission" date="2020-07" db="EMBL/GenBank/DDBJ databases">
        <authorList>
            <person name="Lin J."/>
        </authorList>
    </citation>
    <scope>NUCLEOTIDE SEQUENCE</scope>
</reference>
<accession>A0A6V7PIK8</accession>
<dbReference type="InterPro" id="IPR049202">
    <property type="entry name" value="DUF6817"/>
</dbReference>